<accession>A0AB33Z1R2</accession>
<gene>
    <name evidence="2" type="ORF">L196_06135</name>
</gene>
<dbReference type="EMBL" id="ASHL01000004">
    <property type="protein sequence ID" value="EPD13198.1"/>
    <property type="molecule type" value="Genomic_DNA"/>
</dbReference>
<name>A0AB33Z1R2_9GAMM</name>
<feature type="signal peptide" evidence="1">
    <location>
        <begin position="1"/>
        <end position="21"/>
    </location>
</feature>
<organism evidence="2 3">
    <name type="scientific">Cycloclasticus pugetii</name>
    <dbReference type="NCBI Taxonomy" id="34068"/>
    <lineage>
        <taxon>Bacteria</taxon>
        <taxon>Pseudomonadati</taxon>
        <taxon>Pseudomonadota</taxon>
        <taxon>Gammaproteobacteria</taxon>
        <taxon>Thiotrichales</taxon>
        <taxon>Piscirickettsiaceae</taxon>
        <taxon>Cycloclasticus</taxon>
    </lineage>
</organism>
<evidence type="ECO:0000313" key="3">
    <source>
        <dbReference type="Proteomes" id="UP000015462"/>
    </source>
</evidence>
<comment type="caution">
    <text evidence="2">The sequence shown here is derived from an EMBL/GenBank/DDBJ whole genome shotgun (WGS) entry which is preliminary data.</text>
</comment>
<keyword evidence="3" id="KW-1185">Reference proteome</keyword>
<dbReference type="AlphaFoldDB" id="A0AB33Z1R2"/>
<feature type="chain" id="PRO_5044204464" evidence="1">
    <location>
        <begin position="22"/>
        <end position="166"/>
    </location>
</feature>
<keyword evidence="1" id="KW-0732">Signal</keyword>
<protein>
    <submittedName>
        <fullName evidence="2">Uncharacterized protein</fullName>
    </submittedName>
</protein>
<dbReference type="Proteomes" id="UP000015462">
    <property type="component" value="Unassembled WGS sequence"/>
</dbReference>
<sequence>MKFKFFNALAVTFLVSTNALALDAKFADASWDGVKVPTGQQCQKFGGINPATPKLIISEIPAESNALVLEYSDRNYELMDNGGHGVMKYTIETGKSQVEVPSVLGHTFDIPKEFTLIEAHRSPKWDKAGAYMPPCSGGKNNEYYVTIKAVKDDKVTATTVLEMGKY</sequence>
<reference evidence="2 3" key="1">
    <citation type="journal article" date="2013" name="Genome Announc.">
        <title>Genome Sequence of the Pyrene- and Fluoranthene-Degrading Bacterium Cycloclasticus sp. Strain PY97M.</title>
        <authorList>
            <person name="Cui Z."/>
            <person name="Xu G."/>
            <person name="Li Q."/>
            <person name="Gao W."/>
            <person name="Zheng L."/>
        </authorList>
    </citation>
    <scope>NUCLEOTIDE SEQUENCE [LARGE SCALE GENOMIC DNA]</scope>
    <source>
        <strain evidence="2 3">PY97M</strain>
    </source>
</reference>
<proteinExistence type="predicted"/>
<evidence type="ECO:0000313" key="2">
    <source>
        <dbReference type="EMBL" id="EPD13198.1"/>
    </source>
</evidence>
<dbReference type="RefSeq" id="WP_016390335.1">
    <property type="nucleotide sequence ID" value="NZ_KE646807.1"/>
</dbReference>
<evidence type="ECO:0000256" key="1">
    <source>
        <dbReference type="SAM" id="SignalP"/>
    </source>
</evidence>